<sequence length="1057" mass="115506">MNKHVTHWRLIWIGFALLIGIGFFSRHALLETLIRGQLHKQGIAVHSLTVEEVSFNALQLRNLSVGTERELQIDEMRIAWRFSDLLARTVKSVEINGLQVVVDLQGELPPLGSLQPLISSSEKNTGSRKLPAISIADSAIQIQSTWGAIAIKLAGNIEQPFRDAQAAHFDAKIISSLGQVTSTLTATLDNTGNIQGEMTVSGDKLELPEARIMHLTGGAVFKLTPSHLHRIDAELALSDMRLSVRQTAIPAFDYHFEQANIQIGFDETHARLTGALRTTHDSFTVEWKGAVHHALKVPDFDFSLQARGAAHDFPWQLLGFSQPDKGRMALTVTAQGQSPAFQAINRNSPINRSWLQQSLWDGQAQLELQGIRFPQKITDLNSQFNLHLALANGVGRLSFIDKNVLQIARLNTVWLTDLGLTTESAHLLSEGGSLLINGLNDQPPQINLIHHEDTIDVNGAIAVILASKHAQAAIGTSVEVTLDNQNKLTRFKLADLSLQAEGVRYADMSIERLKLIGDIQGSAESGSGQLELLAHSNRLVAGPITARRTSASLPLQISFDQDSWRINLQKAGKVSVGAIDPIDTLRIQDTLNVSIPRMDIELKQHPQGMRFDHHIVAAPAPLTLRIAQQKTDEIEARVHPGKVELRGQYRVGSPYQGKGILRGANLTLAQPAIHLENIATTLHLGATGTGKFIDFTIGQVRHQADTPFFTPISISGHVQPAHGQPDRLTLSVTGGTPALRYLTLSGVYTPNSGKGSLQMEIIPLEFSPGSLQPEVLLPALAGLEDASGTVSASARVNWNRDEIYSSGTLDFHHLSFVYEGVQITDLNATLNLSDVISPASASQQIITIRRIDPGIALESLAVSYRIEGTPPKIALEKASLFLLGGIISLEPTVIDPFATRNDIEVRVDNIDLESFFDLIQVEGLTGNGRLDGVIPICFEGDQMTIRDSHLMAEIPGMLHFKSTKASQLLAGAGEEMDLLLQAMQDFHYTELTLKLSKSAKHDLLATLSLLGNNPNVVDGQMFRLNINLESNIGKILDSISQGYRLSNEVMRGLFRLR</sequence>
<proteinExistence type="predicted"/>
<keyword evidence="2" id="KW-1185">Reference proteome</keyword>
<name>A0A1I4RJP8_9PROT</name>
<reference evidence="1 2" key="1">
    <citation type="submission" date="2016-10" db="EMBL/GenBank/DDBJ databases">
        <authorList>
            <person name="de Groot N.N."/>
        </authorList>
    </citation>
    <scope>NUCLEOTIDE SEQUENCE [LARGE SCALE GENOMIC DNA]</scope>
    <source>
        <strain evidence="1 2">Nm146</strain>
    </source>
</reference>
<evidence type="ECO:0000313" key="2">
    <source>
        <dbReference type="Proteomes" id="UP000199561"/>
    </source>
</evidence>
<dbReference type="InterPro" id="IPR021730">
    <property type="entry name" value="YdbH"/>
</dbReference>
<protein>
    <submittedName>
        <fullName evidence="1">Dicarboxylate transport</fullName>
    </submittedName>
</protein>
<dbReference type="STRING" id="52442.SAMN05421880_11951"/>
<evidence type="ECO:0000313" key="1">
    <source>
        <dbReference type="EMBL" id="SFM52286.1"/>
    </source>
</evidence>
<dbReference type="EMBL" id="FOUF01000019">
    <property type="protein sequence ID" value="SFM52286.1"/>
    <property type="molecule type" value="Genomic_DNA"/>
</dbReference>
<dbReference type="Pfam" id="PF11739">
    <property type="entry name" value="YdbH-like"/>
    <property type="match status" value="1"/>
</dbReference>
<dbReference type="AlphaFoldDB" id="A0A1I4RJP8"/>
<accession>A0A1I4RJP8</accession>
<dbReference type="RefSeq" id="WP_090669910.1">
    <property type="nucleotide sequence ID" value="NZ_FOUF01000019.1"/>
</dbReference>
<gene>
    <name evidence="1" type="ORF">SAMN05421880_11951</name>
</gene>
<dbReference type="Proteomes" id="UP000199561">
    <property type="component" value="Unassembled WGS sequence"/>
</dbReference>
<organism evidence="1 2">
    <name type="scientific">Nitrosomonas nitrosa</name>
    <dbReference type="NCBI Taxonomy" id="52442"/>
    <lineage>
        <taxon>Bacteria</taxon>
        <taxon>Pseudomonadati</taxon>
        <taxon>Pseudomonadota</taxon>
        <taxon>Betaproteobacteria</taxon>
        <taxon>Nitrosomonadales</taxon>
        <taxon>Nitrosomonadaceae</taxon>
        <taxon>Nitrosomonas</taxon>
    </lineage>
</organism>